<dbReference type="Proteomes" id="UP000476176">
    <property type="component" value="Unassembled WGS sequence"/>
</dbReference>
<evidence type="ECO:0000313" key="20">
    <source>
        <dbReference type="Proteomes" id="UP000488956"/>
    </source>
</evidence>
<dbReference type="EMBL" id="QXFW01000784">
    <property type="protein sequence ID" value="KAE9003108.1"/>
    <property type="molecule type" value="Genomic_DNA"/>
</dbReference>
<evidence type="ECO:0000313" key="19">
    <source>
        <dbReference type="Proteomes" id="UP000486351"/>
    </source>
</evidence>
<dbReference type="EMBL" id="QXGD01000134">
    <property type="protein sequence ID" value="KAE9251315.1"/>
    <property type="molecule type" value="Genomic_DNA"/>
</dbReference>
<evidence type="ECO:0000313" key="18">
    <source>
        <dbReference type="Proteomes" id="UP000476176"/>
    </source>
</evidence>
<protein>
    <submittedName>
        <fullName evidence="7">Uncharacterized protein</fullName>
    </submittedName>
</protein>
<evidence type="ECO:0000313" key="3">
    <source>
        <dbReference type="EMBL" id="KAE9081109.1"/>
    </source>
</evidence>
<dbReference type="Proteomes" id="UP000440367">
    <property type="component" value="Unassembled WGS sequence"/>
</dbReference>
<evidence type="ECO:0000313" key="8">
    <source>
        <dbReference type="EMBL" id="KAE9251315.1"/>
    </source>
</evidence>
<accession>A0A6A3Y7K7</accession>
<dbReference type="EMBL" id="QXFX01002004">
    <property type="protein sequence ID" value="KAE9081964.1"/>
    <property type="molecule type" value="Genomic_DNA"/>
</dbReference>
<evidence type="ECO:0000313" key="11">
    <source>
        <dbReference type="Proteomes" id="UP000429523"/>
    </source>
</evidence>
<dbReference type="EMBL" id="QXGA01002046">
    <property type="protein sequence ID" value="KAE9104953.1"/>
    <property type="molecule type" value="Genomic_DNA"/>
</dbReference>
<evidence type="ECO:0000313" key="5">
    <source>
        <dbReference type="EMBL" id="KAE9104953.1"/>
    </source>
</evidence>
<keyword evidence="12" id="KW-1185">Reference proteome</keyword>
<dbReference type="EMBL" id="QXGF01002026">
    <property type="protein sequence ID" value="KAE8926512.1"/>
    <property type="molecule type" value="Genomic_DNA"/>
</dbReference>
<proteinExistence type="predicted"/>
<dbReference type="Proteomes" id="UP000437068">
    <property type="component" value="Unassembled WGS sequence"/>
</dbReference>
<evidence type="ECO:0000313" key="1">
    <source>
        <dbReference type="EMBL" id="KAE8926512.1"/>
    </source>
</evidence>
<evidence type="ECO:0000313" key="16">
    <source>
        <dbReference type="Proteomes" id="UP000441208"/>
    </source>
</evidence>
<dbReference type="Proteomes" id="UP000433483">
    <property type="component" value="Unassembled WGS sequence"/>
</dbReference>
<dbReference type="EMBL" id="QXFY01000125">
    <property type="protein sequence ID" value="KAE9355834.1"/>
    <property type="molecule type" value="Genomic_DNA"/>
</dbReference>
<evidence type="ECO:0000313" key="7">
    <source>
        <dbReference type="EMBL" id="KAE9213614.1"/>
    </source>
</evidence>
<evidence type="ECO:0000313" key="4">
    <source>
        <dbReference type="EMBL" id="KAE9081964.1"/>
    </source>
</evidence>
<evidence type="ECO:0000313" key="13">
    <source>
        <dbReference type="Proteomes" id="UP000437068"/>
    </source>
</evidence>
<evidence type="ECO:0000313" key="6">
    <source>
        <dbReference type="EMBL" id="KAE9191574.1"/>
    </source>
</evidence>
<dbReference type="Proteomes" id="UP000488956">
    <property type="component" value="Unassembled WGS sequence"/>
</dbReference>
<dbReference type="Proteomes" id="UP000486351">
    <property type="component" value="Unassembled WGS sequence"/>
</dbReference>
<dbReference type="AlphaFoldDB" id="A0A6A3Y7K7"/>
<dbReference type="EMBL" id="QXGB01000474">
    <property type="protein sequence ID" value="KAE9213614.1"/>
    <property type="molecule type" value="Genomic_DNA"/>
</dbReference>
<reference evidence="11 12" key="1">
    <citation type="submission" date="2018-08" db="EMBL/GenBank/DDBJ databases">
        <title>Genomic investigation of the strawberry pathogen Phytophthora fragariae indicates pathogenicity is determined by transcriptional variation in three key races.</title>
        <authorList>
            <person name="Adams T.M."/>
            <person name="Armitage A.D."/>
            <person name="Sobczyk M.K."/>
            <person name="Bates H.J."/>
            <person name="Dunwell J.M."/>
            <person name="Nellist C.F."/>
            <person name="Harrison R.J."/>
        </authorList>
    </citation>
    <scope>NUCLEOTIDE SEQUENCE [LARGE SCALE GENOMIC DNA]</scope>
    <source>
        <strain evidence="9 13">A4</strain>
        <strain evidence="8 14">BC-1</strain>
        <strain evidence="6 18">BC-23</strain>
        <strain evidence="7 12">NOV-27</strain>
        <strain evidence="5 15">NOV-5</strain>
        <strain evidence="3 16">NOV-71</strain>
        <strain evidence="10 19">NOV-77</strain>
        <strain evidence="1 11">NOV-9</strain>
        <strain evidence="4 20">ONT-3</strain>
        <strain evidence="2 17">SCRP245</strain>
    </source>
</reference>
<evidence type="ECO:0000313" key="10">
    <source>
        <dbReference type="EMBL" id="KAE9355834.1"/>
    </source>
</evidence>
<dbReference type="Proteomes" id="UP000441208">
    <property type="component" value="Unassembled WGS sequence"/>
</dbReference>
<dbReference type="EMBL" id="QXFZ01002074">
    <property type="protein sequence ID" value="KAE9081109.1"/>
    <property type="molecule type" value="Genomic_DNA"/>
</dbReference>
<name>A0A6A3Y7K7_9STRA</name>
<evidence type="ECO:0000313" key="14">
    <source>
        <dbReference type="Proteomes" id="UP000440367"/>
    </source>
</evidence>
<sequence>MDSSCVLLALCVAFRKSSLQAAKRRALRRRLYEELLEMSGSAWCPCGITSLCIA</sequence>
<dbReference type="EMBL" id="QXGC01002052">
    <property type="protein sequence ID" value="KAE9191574.1"/>
    <property type="molecule type" value="Genomic_DNA"/>
</dbReference>
<dbReference type="Proteomes" id="UP000460718">
    <property type="component" value="Unassembled WGS sequence"/>
</dbReference>
<evidence type="ECO:0000313" key="12">
    <source>
        <dbReference type="Proteomes" id="UP000433483"/>
    </source>
</evidence>
<gene>
    <name evidence="9" type="ORF">PF001_g21541</name>
    <name evidence="8" type="ORF">PF002_g4347</name>
    <name evidence="6" type="ORF">PF004_g21565</name>
    <name evidence="7" type="ORF">PF005_g10131</name>
    <name evidence="5" type="ORF">PF006_g21774</name>
    <name evidence="3" type="ORF">PF007_g22792</name>
    <name evidence="10" type="ORF">PF008_g3885</name>
    <name evidence="1" type="ORF">PF009_g23299</name>
    <name evidence="4" type="ORF">PF010_g21778</name>
    <name evidence="2" type="ORF">PF011_g13033</name>
</gene>
<dbReference type="Proteomes" id="UP000429523">
    <property type="component" value="Unassembled WGS sequence"/>
</dbReference>
<dbReference type="EMBL" id="QXGE01001975">
    <property type="protein sequence ID" value="KAE9286228.1"/>
    <property type="molecule type" value="Genomic_DNA"/>
</dbReference>
<comment type="caution">
    <text evidence="7">The sequence shown here is derived from an EMBL/GenBank/DDBJ whole genome shotgun (WGS) entry which is preliminary data.</text>
</comment>
<evidence type="ECO:0000313" key="9">
    <source>
        <dbReference type="EMBL" id="KAE9286228.1"/>
    </source>
</evidence>
<evidence type="ECO:0000313" key="2">
    <source>
        <dbReference type="EMBL" id="KAE9003108.1"/>
    </source>
</evidence>
<evidence type="ECO:0000313" key="17">
    <source>
        <dbReference type="Proteomes" id="UP000460718"/>
    </source>
</evidence>
<dbReference type="Proteomes" id="UP000440732">
    <property type="component" value="Unassembled WGS sequence"/>
</dbReference>
<organism evidence="7 12">
    <name type="scientific">Phytophthora fragariae</name>
    <dbReference type="NCBI Taxonomy" id="53985"/>
    <lineage>
        <taxon>Eukaryota</taxon>
        <taxon>Sar</taxon>
        <taxon>Stramenopiles</taxon>
        <taxon>Oomycota</taxon>
        <taxon>Peronosporomycetes</taxon>
        <taxon>Peronosporales</taxon>
        <taxon>Peronosporaceae</taxon>
        <taxon>Phytophthora</taxon>
    </lineage>
</organism>
<evidence type="ECO:0000313" key="15">
    <source>
        <dbReference type="Proteomes" id="UP000440732"/>
    </source>
</evidence>